<dbReference type="Proteomes" id="UP001194539">
    <property type="component" value="Unassembled WGS sequence"/>
</dbReference>
<keyword evidence="4" id="KW-1185">Reference proteome</keyword>
<proteinExistence type="predicted"/>
<feature type="domain" description="FAD-binding" evidence="2">
    <location>
        <begin position="6"/>
        <end position="311"/>
    </location>
</feature>
<dbReference type="PRINTS" id="PR00420">
    <property type="entry name" value="RNGMNOXGNASE"/>
</dbReference>
<dbReference type="EMBL" id="JACEGD010000033">
    <property type="protein sequence ID" value="MBH5390521.1"/>
    <property type="molecule type" value="Genomic_DNA"/>
</dbReference>
<dbReference type="InterPro" id="IPR036188">
    <property type="entry name" value="FAD/NAD-bd_sf"/>
</dbReference>
<organism evidence="3 4">
    <name type="scientific">Bradyrhizobium diversitatis</name>
    <dbReference type="NCBI Taxonomy" id="2755406"/>
    <lineage>
        <taxon>Bacteria</taxon>
        <taxon>Pseudomonadati</taxon>
        <taxon>Pseudomonadota</taxon>
        <taxon>Alphaproteobacteria</taxon>
        <taxon>Hyphomicrobiales</taxon>
        <taxon>Nitrobacteraceae</taxon>
        <taxon>Bradyrhizobium</taxon>
    </lineage>
</organism>
<dbReference type="Pfam" id="PF01494">
    <property type="entry name" value="FAD_binding_3"/>
    <property type="match status" value="1"/>
</dbReference>
<evidence type="ECO:0000259" key="2">
    <source>
        <dbReference type="Pfam" id="PF01494"/>
    </source>
</evidence>
<dbReference type="RefSeq" id="WP_197968560.1">
    <property type="nucleotide sequence ID" value="NZ_JACEGD010000033.1"/>
</dbReference>
<protein>
    <submittedName>
        <fullName evidence="3">Tryptophan 7-halogenase</fullName>
    </submittedName>
</protein>
<dbReference type="Gene3D" id="3.50.50.60">
    <property type="entry name" value="FAD/NAD(P)-binding domain"/>
    <property type="match status" value="1"/>
</dbReference>
<gene>
    <name evidence="3" type="ORF">H1B27_30195</name>
</gene>
<name>A0ABS0PB38_9BRAD</name>
<evidence type="ECO:0000313" key="3">
    <source>
        <dbReference type="EMBL" id="MBH5390521.1"/>
    </source>
</evidence>
<keyword evidence="1" id="KW-0560">Oxidoreductase</keyword>
<dbReference type="PANTHER" id="PTHR43747:SF5">
    <property type="entry name" value="FAD-BINDING DOMAIN-CONTAINING PROTEIN"/>
    <property type="match status" value="1"/>
</dbReference>
<reference evidence="3 4" key="1">
    <citation type="submission" date="2020-07" db="EMBL/GenBank/DDBJ databases">
        <title>Bradyrhizobium diversity isolated from nodules of indigenous legumes of Western Australia.</title>
        <authorList>
            <person name="Klepa M.S."/>
        </authorList>
    </citation>
    <scope>NUCLEOTIDE SEQUENCE [LARGE SCALE GENOMIC DNA]</scope>
    <source>
        <strain evidence="3 4">CNPSo 4019</strain>
    </source>
</reference>
<dbReference type="InterPro" id="IPR002938">
    <property type="entry name" value="FAD-bd"/>
</dbReference>
<dbReference type="PANTHER" id="PTHR43747">
    <property type="entry name" value="FAD-BINDING PROTEIN"/>
    <property type="match status" value="1"/>
</dbReference>
<sequence>MATFDFAVVGGGPAGLAAAALLARGGAGVLLVDAARARGPRAGEFIHPSVRSFVHRLALLPERWEEAHLPVHGFVNGWASAISQETDFIFHPNGYALALDRRRFEGQLLEAAVGCRADTRMGWIARAIEPCSDEQWRITLGNGEDVRHCEARYLLLATGRQSFHPRVNFRRRRYDRLAFLAVHIPRVSKDNRPFIECFENGWVYVTPVPSDASVIYVFFDARMGPPCRRTVGSLRQTLACCDRLSTLFSDVSGDRNEDVKWFAGTAHSGLATPTAGKNWCLLGDVAESRDPLSASGMYSALQDASRVSERLLRDDFTTTAREDMDASRQQSFAEYLKMREGYYAAETRWSDLPFWVDKGGSMVEASAIPALG</sequence>
<evidence type="ECO:0000313" key="4">
    <source>
        <dbReference type="Proteomes" id="UP001194539"/>
    </source>
</evidence>
<evidence type="ECO:0000256" key="1">
    <source>
        <dbReference type="ARBA" id="ARBA00023002"/>
    </source>
</evidence>
<comment type="caution">
    <text evidence="3">The sequence shown here is derived from an EMBL/GenBank/DDBJ whole genome shotgun (WGS) entry which is preliminary data.</text>
</comment>
<accession>A0ABS0PB38</accession>
<dbReference type="SUPFAM" id="SSF51905">
    <property type="entry name" value="FAD/NAD(P)-binding domain"/>
    <property type="match status" value="1"/>
</dbReference>
<dbReference type="InterPro" id="IPR050816">
    <property type="entry name" value="Flavin-dep_Halogenase_NPB"/>
</dbReference>